<feature type="domain" description="GSCFA" evidence="1">
    <location>
        <begin position="41"/>
        <end position="310"/>
    </location>
</feature>
<evidence type="ECO:0000313" key="2">
    <source>
        <dbReference type="EMBL" id="KAF0677294.1"/>
    </source>
</evidence>
<comment type="caution">
    <text evidence="2">The sequence shown here is derived from an EMBL/GenBank/DDBJ whole genome shotgun (WGS) entry which is preliminary data.</text>
</comment>
<name>A0A921TGB5_9RHOB</name>
<evidence type="ECO:0000259" key="1">
    <source>
        <dbReference type="Pfam" id="PF08885"/>
    </source>
</evidence>
<dbReference type="EMBL" id="APKE01000005">
    <property type="protein sequence ID" value="KAF0677294.1"/>
    <property type="molecule type" value="Genomic_DNA"/>
</dbReference>
<keyword evidence="3" id="KW-1185">Reference proteome</keyword>
<reference evidence="2" key="1">
    <citation type="submission" date="2013-03" db="EMBL/GenBank/DDBJ databases">
        <title>Genome Sequence of the Profundibacterium mesophilum strain KAUST100406-0324T from Red Sea, a novel genus in the family Rhodobacteraceae.</title>
        <authorList>
            <person name="Essack M."/>
            <person name="Alam I."/>
            <person name="Lafi F."/>
            <person name="Alawi W."/>
            <person name="Kamanu F."/>
            <person name="Al-Suwailem A."/>
            <person name="Lee O.O."/>
            <person name="Xu Y."/>
            <person name="Bajic V."/>
            <person name="Qian P.-Y."/>
            <person name="Archer J."/>
        </authorList>
    </citation>
    <scope>NUCLEOTIDE SEQUENCE</scope>
    <source>
        <strain evidence="2">KAUST100406-0324</strain>
    </source>
</reference>
<dbReference type="InterPro" id="IPR014982">
    <property type="entry name" value="GSCFA"/>
</dbReference>
<proteinExistence type="predicted"/>
<dbReference type="AlphaFoldDB" id="A0A921TGB5"/>
<accession>A0A921TGB5</accession>
<dbReference type="RefSeq" id="WP_159963806.1">
    <property type="nucleotide sequence ID" value="NZ_APKE01000005.1"/>
</dbReference>
<gene>
    <name evidence="2" type="ORF">PMES_00341</name>
</gene>
<evidence type="ECO:0000313" key="3">
    <source>
        <dbReference type="Proteomes" id="UP000698242"/>
    </source>
</evidence>
<organism evidence="2 3">
    <name type="scientific">Profundibacterium mesophilum KAUST100406-0324</name>
    <dbReference type="NCBI Taxonomy" id="1037889"/>
    <lineage>
        <taxon>Bacteria</taxon>
        <taxon>Pseudomonadati</taxon>
        <taxon>Pseudomonadota</taxon>
        <taxon>Alphaproteobacteria</taxon>
        <taxon>Rhodobacterales</taxon>
        <taxon>Roseobacteraceae</taxon>
        <taxon>Profundibacterium</taxon>
    </lineage>
</organism>
<sequence>MSAHPYAGLPARAFWKKAIAERHFLDLEGLGTPIRLSREDRVATAGSCFAQHIGNRLQAAGARYLDYEPAPTGWSQGNARKHGFGVYSGRYGNIYTTRQLLQLAREATGADVHEPVIWERDGRYFDALRPSVDPAGHARPEDVVLLRQAHLEAVARLLDDLDVLVFTLGLTETWEDRRTGRVFPAAPGTIAGQYDPASIDFVNLRHGAIMDDLTAFHALLKARNPKARMVLTVSPVPLTATASGEHVLAATTYSKSVLRAAAGDFAADHDDVSYFPSYEIITAPAAAGMFFNRDLRSVNGAGVDYVMKTFFSVLEGFEPDAAQGTDIHDLDLICEEGALEKYAG</sequence>
<protein>
    <submittedName>
        <fullName evidence="2">GSCFA family domain containing protein</fullName>
    </submittedName>
</protein>
<dbReference type="Proteomes" id="UP000698242">
    <property type="component" value="Unassembled WGS sequence"/>
</dbReference>
<dbReference type="OrthoDB" id="369216at2"/>
<dbReference type="Pfam" id="PF08885">
    <property type="entry name" value="GSCFA"/>
    <property type="match status" value="1"/>
</dbReference>